<dbReference type="CDD" id="cd06170">
    <property type="entry name" value="LuxR_C_like"/>
    <property type="match status" value="1"/>
</dbReference>
<dbReference type="Proteomes" id="UP000252004">
    <property type="component" value="Chromosome"/>
</dbReference>
<feature type="domain" description="HTH luxR-type" evidence="4">
    <location>
        <begin position="159"/>
        <end position="224"/>
    </location>
</feature>
<dbReference type="PANTHER" id="PTHR43214:SF24">
    <property type="entry name" value="TRANSCRIPTIONAL REGULATORY PROTEIN NARL-RELATED"/>
    <property type="match status" value="1"/>
</dbReference>
<organism evidence="5 6">
    <name type="scientific">Streptomyces globosus</name>
    <dbReference type="NCBI Taxonomy" id="68209"/>
    <lineage>
        <taxon>Bacteria</taxon>
        <taxon>Bacillati</taxon>
        <taxon>Actinomycetota</taxon>
        <taxon>Actinomycetes</taxon>
        <taxon>Kitasatosporales</taxon>
        <taxon>Streptomycetaceae</taxon>
        <taxon>Streptomyces</taxon>
    </lineage>
</organism>
<dbReference type="PROSITE" id="PS50043">
    <property type="entry name" value="HTH_LUXR_2"/>
    <property type="match status" value="1"/>
</dbReference>
<dbReference type="InterPro" id="IPR016032">
    <property type="entry name" value="Sig_transdc_resp-reg_C-effctor"/>
</dbReference>
<dbReference type="GO" id="GO:0003677">
    <property type="term" value="F:DNA binding"/>
    <property type="evidence" value="ECO:0007669"/>
    <property type="project" value="UniProtKB-KW"/>
</dbReference>
<dbReference type="KEGG" id="sgz:C0216_17440"/>
<keyword evidence="2 5" id="KW-0238">DNA-binding</keyword>
<dbReference type="PANTHER" id="PTHR43214">
    <property type="entry name" value="TWO-COMPONENT RESPONSE REGULATOR"/>
    <property type="match status" value="1"/>
</dbReference>
<evidence type="ECO:0000259" key="4">
    <source>
        <dbReference type="PROSITE" id="PS50043"/>
    </source>
</evidence>
<evidence type="ECO:0000256" key="3">
    <source>
        <dbReference type="ARBA" id="ARBA00023163"/>
    </source>
</evidence>
<dbReference type="Gene3D" id="3.40.50.2300">
    <property type="match status" value="1"/>
</dbReference>
<evidence type="ECO:0000313" key="6">
    <source>
        <dbReference type="Proteomes" id="UP000252004"/>
    </source>
</evidence>
<dbReference type="RefSeq" id="WP_114056180.1">
    <property type="nucleotide sequence ID" value="NZ_CP030862.1"/>
</dbReference>
<protein>
    <submittedName>
        <fullName evidence="5">DNA-binding response regulator</fullName>
    </submittedName>
</protein>
<keyword evidence="3" id="KW-0804">Transcription</keyword>
<sequence length="226" mass="24802">MPVSTSDRITDRITVTIHAEDPLGRAGVVSHLQRQPAVEIVPPVRDRDGRTAAADVAVMLMDRVDDRAAAELRRVLRGGDQRVVLIARELREPELLTVVEYGVRAILWRHQATEGSLAKAVRQAAHGEGVLPPDLISRVLGQVGRLRRSETASVCTGSASAPLFGMAPRETDVLRLIAEGLDTRQISDKLAYSERTVKNILHGLMTRLQLTNRAHAVAYALREGYI</sequence>
<accession>A0A344U271</accession>
<keyword evidence="1" id="KW-0805">Transcription regulation</keyword>
<gene>
    <name evidence="5" type="ORF">C0216_17440</name>
</gene>
<dbReference type="SUPFAM" id="SSF46894">
    <property type="entry name" value="C-terminal effector domain of the bipartite response regulators"/>
    <property type="match status" value="1"/>
</dbReference>
<proteinExistence type="predicted"/>
<dbReference type="PRINTS" id="PR00038">
    <property type="entry name" value="HTHLUXR"/>
</dbReference>
<dbReference type="Pfam" id="PF00196">
    <property type="entry name" value="GerE"/>
    <property type="match status" value="1"/>
</dbReference>
<dbReference type="SMART" id="SM00421">
    <property type="entry name" value="HTH_LUXR"/>
    <property type="match status" value="1"/>
</dbReference>
<dbReference type="GO" id="GO:0006355">
    <property type="term" value="P:regulation of DNA-templated transcription"/>
    <property type="evidence" value="ECO:0007669"/>
    <property type="project" value="InterPro"/>
</dbReference>
<evidence type="ECO:0000256" key="1">
    <source>
        <dbReference type="ARBA" id="ARBA00023015"/>
    </source>
</evidence>
<dbReference type="EMBL" id="CP030862">
    <property type="protein sequence ID" value="AXE24992.1"/>
    <property type="molecule type" value="Genomic_DNA"/>
</dbReference>
<dbReference type="InterPro" id="IPR039420">
    <property type="entry name" value="WalR-like"/>
</dbReference>
<name>A0A344U271_9ACTN</name>
<dbReference type="OrthoDB" id="4309410at2"/>
<evidence type="ECO:0000313" key="5">
    <source>
        <dbReference type="EMBL" id="AXE24992.1"/>
    </source>
</evidence>
<reference evidence="5 6" key="1">
    <citation type="submission" date="2018-01" db="EMBL/GenBank/DDBJ databases">
        <title>Draft genome Sequence of streptomyces globosus LZH-48.</title>
        <authorList>
            <person name="Ran K."/>
            <person name="Li Z."/>
            <person name="Wei S."/>
            <person name="Dong R."/>
        </authorList>
    </citation>
    <scope>NUCLEOTIDE SEQUENCE [LARGE SCALE GENOMIC DNA]</scope>
    <source>
        <strain evidence="5 6">LZH-48</strain>
    </source>
</reference>
<dbReference type="AlphaFoldDB" id="A0A344U271"/>
<dbReference type="InterPro" id="IPR000792">
    <property type="entry name" value="Tscrpt_reg_LuxR_C"/>
</dbReference>
<evidence type="ECO:0000256" key="2">
    <source>
        <dbReference type="ARBA" id="ARBA00023125"/>
    </source>
</evidence>
<keyword evidence="6" id="KW-1185">Reference proteome</keyword>